<dbReference type="Proteomes" id="UP000597762">
    <property type="component" value="Unassembled WGS sequence"/>
</dbReference>
<keyword evidence="1" id="KW-1133">Transmembrane helix</keyword>
<keyword evidence="1" id="KW-0472">Membrane</keyword>
<keyword evidence="1" id="KW-0812">Transmembrane</keyword>
<evidence type="ECO:0000313" key="3">
    <source>
        <dbReference type="Proteomes" id="UP000597762"/>
    </source>
</evidence>
<feature type="transmembrane region" description="Helical" evidence="1">
    <location>
        <begin position="29"/>
        <end position="57"/>
    </location>
</feature>
<protein>
    <submittedName>
        <fullName evidence="2">Uncharacterized protein</fullName>
    </submittedName>
</protein>
<proteinExistence type="predicted"/>
<reference evidence="2" key="1">
    <citation type="submission" date="2021-01" db="EMBL/GenBank/DDBJ databases">
        <authorList>
            <person name="Li R."/>
            <person name="Bekaert M."/>
        </authorList>
    </citation>
    <scope>NUCLEOTIDE SEQUENCE</scope>
    <source>
        <strain evidence="2">Farmed</strain>
    </source>
</reference>
<organism evidence="2 3">
    <name type="scientific">Acanthosepion pharaonis</name>
    <name type="common">Pharaoh cuttlefish</name>
    <name type="synonym">Sepia pharaonis</name>
    <dbReference type="NCBI Taxonomy" id="158019"/>
    <lineage>
        <taxon>Eukaryota</taxon>
        <taxon>Metazoa</taxon>
        <taxon>Spiralia</taxon>
        <taxon>Lophotrochozoa</taxon>
        <taxon>Mollusca</taxon>
        <taxon>Cephalopoda</taxon>
        <taxon>Coleoidea</taxon>
        <taxon>Decapodiformes</taxon>
        <taxon>Sepiida</taxon>
        <taxon>Sepiina</taxon>
        <taxon>Sepiidae</taxon>
        <taxon>Acanthosepion</taxon>
    </lineage>
</organism>
<feature type="transmembrane region" description="Helical" evidence="1">
    <location>
        <begin position="142"/>
        <end position="163"/>
    </location>
</feature>
<keyword evidence="3" id="KW-1185">Reference proteome</keyword>
<feature type="transmembrane region" description="Helical" evidence="1">
    <location>
        <begin position="104"/>
        <end position="130"/>
    </location>
</feature>
<evidence type="ECO:0000256" key="1">
    <source>
        <dbReference type="SAM" id="Phobius"/>
    </source>
</evidence>
<dbReference type="EMBL" id="CAHIKZ030005535">
    <property type="protein sequence ID" value="CAE1328687.1"/>
    <property type="molecule type" value="Genomic_DNA"/>
</dbReference>
<accession>A0A812ENX1</accession>
<feature type="transmembrane region" description="Helical" evidence="1">
    <location>
        <begin position="169"/>
        <end position="192"/>
    </location>
</feature>
<feature type="transmembrane region" description="Helical" evidence="1">
    <location>
        <begin position="64"/>
        <end position="84"/>
    </location>
</feature>
<name>A0A812ENX1_ACAPH</name>
<sequence length="199" mass="24067">MPKENVGRSFRELSIHTPTHRTIFSRPSYIFSILLILFLSFICSFFLLSIFFFIIFFSSFFRSCFISFILFFTQCFAYFHSYVLSLLRLLFISFDFSFHHLSQLYFLITLIQPFFFPLFVRIFSVCSFLFPISLFSNSFFHLFIISFFLSIFFNLLVHLYLSFISFCIFFYYFLFSFLYSLQFLFPLILTFLSSSSFIF</sequence>
<gene>
    <name evidence="2" type="ORF">SPHA_78319</name>
</gene>
<comment type="caution">
    <text evidence="2">The sequence shown here is derived from an EMBL/GenBank/DDBJ whole genome shotgun (WGS) entry which is preliminary data.</text>
</comment>
<evidence type="ECO:0000313" key="2">
    <source>
        <dbReference type="EMBL" id="CAE1328687.1"/>
    </source>
</evidence>
<dbReference type="AlphaFoldDB" id="A0A812ENX1"/>